<name>A0AA86JGT6_9CLOT</name>
<evidence type="ECO:0000313" key="2">
    <source>
        <dbReference type="Proteomes" id="UP000789738"/>
    </source>
</evidence>
<evidence type="ECO:0000313" key="1">
    <source>
        <dbReference type="EMBL" id="CAG9705389.1"/>
    </source>
</evidence>
<dbReference type="EMBL" id="CAKJVE010000004">
    <property type="protein sequence ID" value="CAG9705389.1"/>
    <property type="molecule type" value="Genomic_DNA"/>
</dbReference>
<dbReference type="Proteomes" id="UP000789738">
    <property type="component" value="Unassembled WGS sequence"/>
</dbReference>
<gene>
    <name evidence="1" type="ORF">CNEO_41831</name>
</gene>
<dbReference type="AlphaFoldDB" id="A0AA86JGT6"/>
<organism evidence="1 2">
    <name type="scientific">Clostridium neonatale</name>
    <dbReference type="NCBI Taxonomy" id="137838"/>
    <lineage>
        <taxon>Bacteria</taxon>
        <taxon>Bacillati</taxon>
        <taxon>Bacillota</taxon>
        <taxon>Clostridia</taxon>
        <taxon>Eubacteriales</taxon>
        <taxon>Clostridiaceae</taxon>
        <taxon>Clostridium</taxon>
    </lineage>
</organism>
<proteinExistence type="predicted"/>
<reference evidence="1" key="1">
    <citation type="submission" date="2021-10" db="EMBL/GenBank/DDBJ databases">
        <authorList>
            <person name="Mesa V."/>
        </authorList>
    </citation>
    <scope>NUCLEOTIDE SEQUENCE</scope>
    <source>
        <strain evidence="1">CC3_PB</strain>
    </source>
</reference>
<sequence>MVEGFKVKGNRKSKFIEEFTQQLTEYMENNDTFSEIYDELISNEDIVKEIEEY</sequence>
<protein>
    <submittedName>
        <fullName evidence="1">Uncharacterized protein</fullName>
    </submittedName>
</protein>
<dbReference type="RefSeq" id="WP_210886351.1">
    <property type="nucleotide sequence ID" value="NZ_CAKJVE010000004.1"/>
</dbReference>
<accession>A0AA86JGT6</accession>
<comment type="caution">
    <text evidence="1">The sequence shown here is derived from an EMBL/GenBank/DDBJ whole genome shotgun (WGS) entry which is preliminary data.</text>
</comment>